<protein>
    <submittedName>
        <fullName evidence="1">Uncharacterized protein</fullName>
    </submittedName>
</protein>
<dbReference type="EMBL" id="JAMSKV010000002">
    <property type="protein sequence ID" value="MCQ8277498.1"/>
    <property type="molecule type" value="Genomic_DNA"/>
</dbReference>
<name>A0ABT1W3Q1_9PROT</name>
<gene>
    <name evidence="1" type="ORF">NFI95_03415</name>
</gene>
<organism evidence="1 2">
    <name type="scientific">Endosaccharibacter trunci</name>
    <dbReference type="NCBI Taxonomy" id="2812733"/>
    <lineage>
        <taxon>Bacteria</taxon>
        <taxon>Pseudomonadati</taxon>
        <taxon>Pseudomonadota</taxon>
        <taxon>Alphaproteobacteria</taxon>
        <taxon>Acetobacterales</taxon>
        <taxon>Acetobacteraceae</taxon>
        <taxon>Endosaccharibacter</taxon>
    </lineage>
</organism>
<dbReference type="RefSeq" id="WP_422862942.1">
    <property type="nucleotide sequence ID" value="NZ_JAMSKV010000002.1"/>
</dbReference>
<dbReference type="Proteomes" id="UP001524587">
    <property type="component" value="Unassembled WGS sequence"/>
</dbReference>
<reference evidence="1 2" key="1">
    <citation type="submission" date="2022-06" db="EMBL/GenBank/DDBJ databases">
        <title>Endosaccharibacter gen. nov., sp. nov., endophytic bacteria isolated from sugarcane.</title>
        <authorList>
            <person name="Pitiwittayakul N."/>
            <person name="Yukphan P."/>
            <person name="Charoenyingcharoen P."/>
            <person name="Tanasupawat S."/>
        </authorList>
    </citation>
    <scope>NUCLEOTIDE SEQUENCE [LARGE SCALE GENOMIC DNA]</scope>
    <source>
        <strain evidence="1 2">KSS8</strain>
    </source>
</reference>
<keyword evidence="2" id="KW-1185">Reference proteome</keyword>
<comment type="caution">
    <text evidence="1">The sequence shown here is derived from an EMBL/GenBank/DDBJ whole genome shotgun (WGS) entry which is preliminary data.</text>
</comment>
<evidence type="ECO:0000313" key="2">
    <source>
        <dbReference type="Proteomes" id="UP001524587"/>
    </source>
</evidence>
<evidence type="ECO:0000313" key="1">
    <source>
        <dbReference type="EMBL" id="MCQ8277498.1"/>
    </source>
</evidence>
<accession>A0ABT1W3Q1</accession>
<proteinExistence type="predicted"/>
<sequence length="89" mass="9282">MTGRLTGRLAEGVLAVLLGEAVVLALRRTRTNAPPMLPDIAASLGAGAFLCLALRAEARQRPASRIAVLLVLAGLAHAADLRCRLATTR</sequence>